<evidence type="ECO:0000313" key="2">
    <source>
        <dbReference type="Proteomes" id="UP000182944"/>
    </source>
</evidence>
<gene>
    <name evidence="1" type="ORF">SAMN05444276_102582</name>
</gene>
<sequence>MIVRMNRARTLHKRCANIAHFVHHPAPPEGALVQRPADQLNETELRVTNSAINPIISIARVK</sequence>
<reference evidence="2" key="1">
    <citation type="submission" date="2016-10" db="EMBL/GenBank/DDBJ databases">
        <authorList>
            <person name="Varghese N."/>
            <person name="Submissions S."/>
        </authorList>
    </citation>
    <scope>NUCLEOTIDE SEQUENCE [LARGE SCALE GENOMIC DNA]</scope>
    <source>
        <strain evidence="2">DSM 29303</strain>
    </source>
</reference>
<keyword evidence="2" id="KW-1185">Reference proteome</keyword>
<dbReference type="AlphaFoldDB" id="A0A1H2XPD3"/>
<protein>
    <submittedName>
        <fullName evidence="1">Uncharacterized protein</fullName>
    </submittedName>
</protein>
<accession>A0A1H2XPD3</accession>
<proteinExistence type="predicted"/>
<dbReference type="EMBL" id="FNNA01000002">
    <property type="protein sequence ID" value="SDW94596.1"/>
    <property type="molecule type" value="Genomic_DNA"/>
</dbReference>
<dbReference type="Proteomes" id="UP000182944">
    <property type="component" value="Unassembled WGS sequence"/>
</dbReference>
<name>A0A1H2XPD3_9RHOB</name>
<organism evidence="1 2">
    <name type="scientific">Paracoccus sanguinis</name>
    <dbReference type="NCBI Taxonomy" id="1545044"/>
    <lineage>
        <taxon>Bacteria</taxon>
        <taxon>Pseudomonadati</taxon>
        <taxon>Pseudomonadota</taxon>
        <taxon>Alphaproteobacteria</taxon>
        <taxon>Rhodobacterales</taxon>
        <taxon>Paracoccaceae</taxon>
        <taxon>Paracoccus</taxon>
    </lineage>
</organism>
<evidence type="ECO:0000313" key="1">
    <source>
        <dbReference type="EMBL" id="SDW94596.1"/>
    </source>
</evidence>